<comment type="caution">
    <text evidence="2">The sequence shown here is derived from an EMBL/GenBank/DDBJ whole genome shotgun (WGS) entry which is preliminary data.</text>
</comment>
<name>A0ABV5G5P0_9MICC</name>
<reference evidence="2 3" key="1">
    <citation type="submission" date="2024-09" db="EMBL/GenBank/DDBJ databases">
        <authorList>
            <person name="Sun Q."/>
            <person name="Mori K."/>
        </authorList>
    </citation>
    <scope>NUCLEOTIDE SEQUENCE [LARGE SCALE GENOMIC DNA]</scope>
    <source>
        <strain evidence="2 3">CCM 7609</strain>
    </source>
</reference>
<gene>
    <name evidence="2" type="ORF">ACFFX0_22215</name>
</gene>
<keyword evidence="3" id="KW-1185">Reference proteome</keyword>
<proteinExistence type="predicted"/>
<evidence type="ECO:0000313" key="3">
    <source>
        <dbReference type="Proteomes" id="UP001589575"/>
    </source>
</evidence>
<protein>
    <submittedName>
        <fullName evidence="2">Uncharacterized protein</fullName>
    </submittedName>
</protein>
<feature type="compositionally biased region" description="Low complexity" evidence="1">
    <location>
        <begin position="36"/>
        <end position="46"/>
    </location>
</feature>
<evidence type="ECO:0000313" key="2">
    <source>
        <dbReference type="EMBL" id="MFB9073768.1"/>
    </source>
</evidence>
<evidence type="ECO:0000256" key="1">
    <source>
        <dbReference type="SAM" id="MobiDB-lite"/>
    </source>
</evidence>
<dbReference type="Proteomes" id="UP001589575">
    <property type="component" value="Unassembled WGS sequence"/>
</dbReference>
<accession>A0ABV5G5P0</accession>
<organism evidence="2 3">
    <name type="scientific">Citricoccus parietis</name>
    <dbReference type="NCBI Taxonomy" id="592307"/>
    <lineage>
        <taxon>Bacteria</taxon>
        <taxon>Bacillati</taxon>
        <taxon>Actinomycetota</taxon>
        <taxon>Actinomycetes</taxon>
        <taxon>Micrococcales</taxon>
        <taxon>Micrococcaceae</taxon>
        <taxon>Citricoccus</taxon>
    </lineage>
</organism>
<sequence>MRAGWSREGSVSTWEREVPSGMVPSSRFVPGDPTGSASTSYSSPVSPRCAGSTAPGPVTGGCPS</sequence>
<dbReference type="EMBL" id="JBHMFI010000001">
    <property type="protein sequence ID" value="MFB9073768.1"/>
    <property type="molecule type" value="Genomic_DNA"/>
</dbReference>
<feature type="region of interest" description="Disordered" evidence="1">
    <location>
        <begin position="1"/>
        <end position="64"/>
    </location>
</feature>